<dbReference type="EMBL" id="JAVDQF010000001">
    <property type="protein sequence ID" value="MDR6269786.1"/>
    <property type="molecule type" value="Genomic_DNA"/>
</dbReference>
<accession>A0ABU1JBJ2</accession>
<dbReference type="InterPro" id="IPR013785">
    <property type="entry name" value="Aldolase_TIM"/>
</dbReference>
<dbReference type="InterPro" id="IPR001155">
    <property type="entry name" value="OxRdtase_FMN_N"/>
</dbReference>
<dbReference type="PANTHER" id="PTHR22893:SF91">
    <property type="entry name" value="NADPH DEHYDROGENASE 2-RELATED"/>
    <property type="match status" value="1"/>
</dbReference>
<dbReference type="PANTHER" id="PTHR22893">
    <property type="entry name" value="NADH OXIDOREDUCTASE-RELATED"/>
    <property type="match status" value="1"/>
</dbReference>
<dbReference type="SUPFAM" id="SSF51395">
    <property type="entry name" value="FMN-linked oxidoreductases"/>
    <property type="match status" value="1"/>
</dbReference>
<name>A0ABU1JBJ2_9MICC</name>
<comment type="caution">
    <text evidence="2">The sequence shown here is derived from an EMBL/GenBank/DDBJ whole genome shotgun (WGS) entry which is preliminary data.</text>
</comment>
<proteinExistence type="predicted"/>
<sequence>MTTVWDSFVLGQVELKNRLAMAPMTRNRATVGGVPTDLMVDYYRQRSGLGLLITEGTQPSAEGQGYMLTPGIYNDAQIAGWSKVADAVHAEGSALFIQVMHAGRISHPDNTQDGTLPAAPSAVKPEVHEMNTANGPQEIPTPRELATDEIPRIVEEFRTAARSAVAAGADGIELHSANGYLLHQFLSPNTNLRSDSYGGSVENRARLIVEIAKAAAEEIGGDRVGIRLSPNNGAGGTVEGPDYADTYRHLVGELAPLGLAYLHLMHIGDQELLSWVRANWPQALIINRPGRDAAEVGADVSAGVADLESVGQLALSNPDLADRLKVGGPLNAADPATFFAGAERGYIDYPALVS</sequence>
<keyword evidence="3" id="KW-1185">Reference proteome</keyword>
<evidence type="ECO:0000259" key="1">
    <source>
        <dbReference type="Pfam" id="PF00724"/>
    </source>
</evidence>
<organism evidence="2 3">
    <name type="scientific">Arthrobacter russicus</name>
    <dbReference type="NCBI Taxonomy" id="172040"/>
    <lineage>
        <taxon>Bacteria</taxon>
        <taxon>Bacillati</taxon>
        <taxon>Actinomycetota</taxon>
        <taxon>Actinomycetes</taxon>
        <taxon>Micrococcales</taxon>
        <taxon>Micrococcaceae</taxon>
        <taxon>Arthrobacter</taxon>
    </lineage>
</organism>
<dbReference type="CDD" id="cd02933">
    <property type="entry name" value="OYE_like_FMN"/>
    <property type="match status" value="1"/>
</dbReference>
<dbReference type="Gene3D" id="3.20.20.70">
    <property type="entry name" value="Aldolase class I"/>
    <property type="match status" value="1"/>
</dbReference>
<reference evidence="2 3" key="1">
    <citation type="submission" date="2023-07" db="EMBL/GenBank/DDBJ databases">
        <title>Sequencing the genomes of 1000 actinobacteria strains.</title>
        <authorList>
            <person name="Klenk H.-P."/>
        </authorList>
    </citation>
    <scope>NUCLEOTIDE SEQUENCE [LARGE SCALE GENOMIC DNA]</scope>
    <source>
        <strain evidence="2 3">DSM 14555</strain>
    </source>
</reference>
<gene>
    <name evidence="2" type="ORF">JOE69_002024</name>
</gene>
<dbReference type="InterPro" id="IPR045247">
    <property type="entry name" value="Oye-like"/>
</dbReference>
<evidence type="ECO:0000313" key="2">
    <source>
        <dbReference type="EMBL" id="MDR6269786.1"/>
    </source>
</evidence>
<dbReference type="Pfam" id="PF00724">
    <property type="entry name" value="Oxidored_FMN"/>
    <property type="match status" value="1"/>
</dbReference>
<evidence type="ECO:0000313" key="3">
    <source>
        <dbReference type="Proteomes" id="UP001185069"/>
    </source>
</evidence>
<protein>
    <submittedName>
        <fullName evidence="2">2,4-dienoyl-CoA reductase-like NADH-dependent reductase (Old Yellow Enzyme family)</fullName>
    </submittedName>
</protein>
<feature type="domain" description="NADH:flavin oxidoreductase/NADH oxidase N-terminal" evidence="1">
    <location>
        <begin position="9"/>
        <end position="330"/>
    </location>
</feature>
<dbReference type="RefSeq" id="WP_309798371.1">
    <property type="nucleotide sequence ID" value="NZ_BAAAHY010000005.1"/>
</dbReference>
<dbReference type="Proteomes" id="UP001185069">
    <property type="component" value="Unassembled WGS sequence"/>
</dbReference>